<name>Q7NG44_GLOVI</name>
<dbReference type="RefSeq" id="WP_011143319.1">
    <property type="nucleotide sequence ID" value="NC_005125.1"/>
</dbReference>
<dbReference type="OrthoDB" id="9780765at2"/>
<evidence type="ECO:0000259" key="1">
    <source>
        <dbReference type="Pfam" id="PF12697"/>
    </source>
</evidence>
<dbReference type="PANTHER" id="PTHR43689">
    <property type="entry name" value="HYDROLASE"/>
    <property type="match status" value="1"/>
</dbReference>
<evidence type="ECO:0000313" key="2">
    <source>
        <dbReference type="EMBL" id="BAC91270.1"/>
    </source>
</evidence>
<dbReference type="PATRIC" id="fig|251221.4.peg.3360"/>
<dbReference type="PhylomeDB" id="Q7NG44"/>
<reference evidence="2 3" key="1">
    <citation type="journal article" date="2003" name="DNA Res.">
        <title>Complete genome structure of Gloeobacter violaceus PCC 7421, a cyanobacterium that lacks thylakoids.</title>
        <authorList>
            <person name="Nakamura Y."/>
            <person name="Kaneko T."/>
            <person name="Sato S."/>
            <person name="Mimuro M."/>
            <person name="Miyashita H."/>
            <person name="Tsuchiya T."/>
            <person name="Sasamoto S."/>
            <person name="Watanabe A."/>
            <person name="Kawashima K."/>
            <person name="Kishida Y."/>
            <person name="Kiyokawa C."/>
            <person name="Kohara M."/>
            <person name="Matsumoto M."/>
            <person name="Matsuno A."/>
            <person name="Nakazaki N."/>
            <person name="Shimpo S."/>
            <person name="Takeuchi C."/>
            <person name="Yamada M."/>
            <person name="Tabata S."/>
        </authorList>
    </citation>
    <scope>NUCLEOTIDE SEQUENCE [LARGE SCALE GENOMIC DNA]</scope>
    <source>
        <strain evidence="3">ATCC 29082 / PCC 7421</strain>
    </source>
</reference>
<accession>Q7NG44</accession>
<gene>
    <name evidence="2" type="ordered locus">glr3329</name>
</gene>
<dbReference type="ESTHER" id="glovi-GLR3329">
    <property type="family name" value="AlphaBeta_hydrolase"/>
</dbReference>
<evidence type="ECO:0000313" key="3">
    <source>
        <dbReference type="Proteomes" id="UP000000557"/>
    </source>
</evidence>
<dbReference type="InterPro" id="IPR000073">
    <property type="entry name" value="AB_hydrolase_1"/>
</dbReference>
<proteinExistence type="predicted"/>
<dbReference type="SUPFAM" id="SSF53474">
    <property type="entry name" value="alpha/beta-Hydrolases"/>
    <property type="match status" value="1"/>
</dbReference>
<dbReference type="Pfam" id="PF12697">
    <property type="entry name" value="Abhydrolase_6"/>
    <property type="match status" value="1"/>
</dbReference>
<dbReference type="EMBL" id="BA000045">
    <property type="protein sequence ID" value="BAC91270.1"/>
    <property type="molecule type" value="Genomic_DNA"/>
</dbReference>
<dbReference type="STRING" id="251221.gene:10760840"/>
<feature type="domain" description="AB hydrolase-1" evidence="1">
    <location>
        <begin position="59"/>
        <end position="284"/>
    </location>
</feature>
<dbReference type="KEGG" id="gvi:glr3329"/>
<keyword evidence="3" id="KW-1185">Reference proteome</keyword>
<sequence>MQQLVSVPAPFAPDAADIDHPQARWLLERIERVPVLCPSGSQSVATSFVRAGRADGPPVLLLHGFDSSLLEFFRLVPLLAAHRSTWAIDLLGFGFTERRPDLACSAAALKAHLWSFWLERIGEPVVLVGASMGGAAAIDFALTHPEAVAGLVLIDSVGFTCGPAVYRWLSPPFDGLALELWRAFKNRPAWGGEDDLQRAARRCCALHTTQPHWQEALLRFSHSGGYDFLAPRIGGVAHQTLILWGEADGVLGTADAERFRRAIARSSLRWLSGCGHTPHLEQPEHTARHILDFARDVRRR</sequence>
<dbReference type="Proteomes" id="UP000000557">
    <property type="component" value="Chromosome"/>
</dbReference>
<dbReference type="EnsemblBacteria" id="BAC91270">
    <property type="protein sequence ID" value="BAC91270"/>
    <property type="gene ID" value="BAC91270"/>
</dbReference>
<dbReference type="HOGENOM" id="CLU_020336_13_6_3"/>
<dbReference type="InterPro" id="IPR029058">
    <property type="entry name" value="AB_hydrolase_fold"/>
</dbReference>
<reference evidence="2 3" key="2">
    <citation type="journal article" date="2003" name="DNA Res.">
        <title>Complete genome structure of Gloeobacter violaceus PCC 7421, a cyanobacterium that lacks thylakoids (supplement).</title>
        <authorList>
            <person name="Nakamura Y."/>
            <person name="Kaneko T."/>
            <person name="Sato S."/>
            <person name="Mimuro M."/>
            <person name="Miyashita H."/>
            <person name="Tsuchiya T."/>
            <person name="Sasamoto S."/>
            <person name="Watanabe A."/>
            <person name="Kawashima K."/>
            <person name="Kishida Y."/>
            <person name="Kiyokawa C."/>
            <person name="Kohara M."/>
            <person name="Matsumoto M."/>
            <person name="Matsuno A."/>
            <person name="Nakazaki N."/>
            <person name="Shimpo S."/>
            <person name="Takeuchi C."/>
            <person name="Yamada M."/>
            <person name="Tabata S."/>
        </authorList>
    </citation>
    <scope>NUCLEOTIDE SEQUENCE [LARGE SCALE GENOMIC DNA]</scope>
    <source>
        <strain evidence="3">ATCC 29082 / PCC 7421</strain>
    </source>
</reference>
<dbReference type="Gene3D" id="3.40.50.1820">
    <property type="entry name" value="alpha/beta hydrolase"/>
    <property type="match status" value="1"/>
</dbReference>
<protein>
    <submittedName>
        <fullName evidence="2">Glr3329 protein</fullName>
    </submittedName>
</protein>
<dbReference type="PRINTS" id="PR00111">
    <property type="entry name" value="ABHYDROLASE"/>
</dbReference>
<dbReference type="GO" id="GO:0016787">
    <property type="term" value="F:hydrolase activity"/>
    <property type="evidence" value="ECO:0000318"/>
    <property type="project" value="GO_Central"/>
</dbReference>
<organism evidence="2 3">
    <name type="scientific">Gloeobacter violaceus (strain ATCC 29082 / PCC 7421)</name>
    <dbReference type="NCBI Taxonomy" id="251221"/>
    <lineage>
        <taxon>Bacteria</taxon>
        <taxon>Bacillati</taxon>
        <taxon>Cyanobacteriota</taxon>
        <taxon>Cyanophyceae</taxon>
        <taxon>Gloeobacterales</taxon>
        <taxon>Gloeobacteraceae</taxon>
        <taxon>Gloeobacter</taxon>
    </lineage>
</organism>
<dbReference type="PANTHER" id="PTHR43689:SF8">
    <property type="entry name" value="ALPHA_BETA-HYDROLASES SUPERFAMILY PROTEIN"/>
    <property type="match status" value="1"/>
</dbReference>
<dbReference type="InParanoid" id="Q7NG44"/>
<dbReference type="eggNOG" id="COG2267">
    <property type="taxonomic scope" value="Bacteria"/>
</dbReference>
<dbReference type="AlphaFoldDB" id="Q7NG44"/>